<organism evidence="1 2">
    <name type="scientific">Sphaerodactylus townsendi</name>
    <dbReference type="NCBI Taxonomy" id="933632"/>
    <lineage>
        <taxon>Eukaryota</taxon>
        <taxon>Metazoa</taxon>
        <taxon>Chordata</taxon>
        <taxon>Craniata</taxon>
        <taxon>Vertebrata</taxon>
        <taxon>Euteleostomi</taxon>
        <taxon>Lepidosauria</taxon>
        <taxon>Squamata</taxon>
        <taxon>Bifurcata</taxon>
        <taxon>Gekkota</taxon>
        <taxon>Sphaerodactylidae</taxon>
        <taxon>Sphaerodactylus</taxon>
    </lineage>
</organism>
<dbReference type="Proteomes" id="UP000827872">
    <property type="component" value="Linkage Group LG01"/>
</dbReference>
<gene>
    <name evidence="1" type="ORF">K3G42_008021</name>
</gene>
<sequence length="213" mass="23601">MLRCTCGSGVRIWGLVGGGSQGLGLFWRTACPVSSWSWGARGESGAQKTPWRRGAVRGVQNSFPLDPAVPQDVLLFQNDRARFFRLLGLFCACQFLFWTYLAHFAFHSLRPTGAKRPESDSQREGKPLPTLPGGATLNPSSNKWRFGFTISCLTVGSLIVVAGFLFSRRSVSRVLLHRRARSLTTLLSLQDSSSFTGYFCPRLLHVHRSEVPP</sequence>
<proteinExistence type="predicted"/>
<protein>
    <submittedName>
        <fullName evidence="1">Uncharacterized protein</fullName>
    </submittedName>
</protein>
<dbReference type="EMBL" id="CM037614">
    <property type="protein sequence ID" value="KAH8015737.1"/>
    <property type="molecule type" value="Genomic_DNA"/>
</dbReference>
<keyword evidence="2" id="KW-1185">Reference proteome</keyword>
<comment type="caution">
    <text evidence="1">The sequence shown here is derived from an EMBL/GenBank/DDBJ whole genome shotgun (WGS) entry which is preliminary data.</text>
</comment>
<name>A0ACB8G8B7_9SAUR</name>
<evidence type="ECO:0000313" key="1">
    <source>
        <dbReference type="EMBL" id="KAH8015737.1"/>
    </source>
</evidence>
<reference evidence="1" key="1">
    <citation type="submission" date="2021-08" db="EMBL/GenBank/DDBJ databases">
        <title>The first chromosome-level gecko genome reveals the dynamic sex chromosomes of Neotropical dwarf geckos (Sphaerodactylidae: Sphaerodactylus).</title>
        <authorList>
            <person name="Pinto B.J."/>
            <person name="Keating S.E."/>
            <person name="Gamble T."/>
        </authorList>
    </citation>
    <scope>NUCLEOTIDE SEQUENCE</scope>
    <source>
        <strain evidence="1">TG3544</strain>
    </source>
</reference>
<accession>A0ACB8G8B7</accession>
<evidence type="ECO:0000313" key="2">
    <source>
        <dbReference type="Proteomes" id="UP000827872"/>
    </source>
</evidence>